<accession>A0A160U3F0</accession>
<evidence type="ECO:0000313" key="1">
    <source>
        <dbReference type="EMBL" id="CUS57424.1"/>
    </source>
</evidence>
<sequence>MFRGGDEFAGKLSVADNHNSDHMPVPVLKLYELVMLPLRTRASTLIQLLREW</sequence>
<dbReference type="EMBL" id="CZQD01000042">
    <property type="protein sequence ID" value="CUS57424.1"/>
    <property type="molecule type" value="Genomic_DNA"/>
</dbReference>
<organism evidence="1">
    <name type="scientific">hydrothermal vent metagenome</name>
    <dbReference type="NCBI Taxonomy" id="652676"/>
    <lineage>
        <taxon>unclassified sequences</taxon>
        <taxon>metagenomes</taxon>
        <taxon>ecological metagenomes</taxon>
    </lineage>
</organism>
<proteinExistence type="predicted"/>
<name>A0A160U3F0_9ZZZZ</name>
<gene>
    <name evidence="1" type="ORF">MGWOODY_Hyp533</name>
</gene>
<reference evidence="1" key="1">
    <citation type="submission" date="2015-10" db="EMBL/GenBank/DDBJ databases">
        <authorList>
            <person name="Gilbert D.G."/>
        </authorList>
    </citation>
    <scope>NUCLEOTIDE SEQUENCE</scope>
</reference>
<dbReference type="AlphaFoldDB" id="A0A160U3F0"/>
<protein>
    <submittedName>
        <fullName evidence="1">Uncharacterized protein</fullName>
    </submittedName>
</protein>